<evidence type="ECO:0000313" key="1">
    <source>
        <dbReference type="EMBL" id="MDE1205896.1"/>
    </source>
</evidence>
<protein>
    <recommendedName>
        <fullName evidence="3">Lipocalin-like domain-containing protein</fullName>
    </recommendedName>
</protein>
<dbReference type="AlphaFoldDB" id="A0A9X4EKX7"/>
<accession>A0A9X4EKX7</accession>
<evidence type="ECO:0000313" key="2">
    <source>
        <dbReference type="Proteomes" id="UP001149303"/>
    </source>
</evidence>
<dbReference type="Proteomes" id="UP001149303">
    <property type="component" value="Unassembled WGS sequence"/>
</dbReference>
<organism evidence="1 2">
    <name type="scientific">Tenacibaculum larymnensis</name>
    <dbReference type="NCBI Taxonomy" id="2878201"/>
    <lineage>
        <taxon>Bacteria</taxon>
        <taxon>Pseudomonadati</taxon>
        <taxon>Bacteroidota</taxon>
        <taxon>Flavobacteriia</taxon>
        <taxon>Flavobacteriales</taxon>
        <taxon>Flavobacteriaceae</taxon>
        <taxon>Tenacibaculum</taxon>
    </lineage>
</organism>
<name>A0A9X4EKX7_9FLAO</name>
<reference evidence="1" key="1">
    <citation type="submission" date="2021-09" db="EMBL/GenBank/DDBJ databases">
        <authorList>
            <person name="Smyrli M."/>
        </authorList>
    </citation>
    <scope>NUCLEOTIDE SEQUENCE</scope>
    <source>
        <strain evidence="1">LAR25</strain>
    </source>
</reference>
<dbReference type="EMBL" id="JAIWJY010000002">
    <property type="protein sequence ID" value="MDE1205896.1"/>
    <property type="molecule type" value="Genomic_DNA"/>
</dbReference>
<proteinExistence type="predicted"/>
<evidence type="ECO:0008006" key="3">
    <source>
        <dbReference type="Google" id="ProtNLM"/>
    </source>
</evidence>
<keyword evidence="2" id="KW-1185">Reference proteome</keyword>
<sequence>MMKKQLLLLITIVSLFSCSKDNNKVIDDIPDSNNIEEQIVGRWMPVQTLLNNQVTYDRNIHTGLENDTHYERRLYKEDKTVRLSNNDGSINLFTWELNATADSIIIAKELSNERRYLLEYVSNDSLSFSIEPFSGHKVVYSFIKEHNETINRNDLITKDWKYDFVWARLFSMDGYKYIRNGSVTNDFYENAKVSFHNDGSFIITSGNNTIHEQGTWHLNLDDMQLIIEGNYTREATLLELTQDTMVFVFKNSQDNNINYQMDFSTF</sequence>
<dbReference type="PROSITE" id="PS51257">
    <property type="entry name" value="PROKAR_LIPOPROTEIN"/>
    <property type="match status" value="1"/>
</dbReference>
<gene>
    <name evidence="1" type="ORF">LCI24_03725</name>
</gene>
<comment type="caution">
    <text evidence="1">The sequence shown here is derived from an EMBL/GenBank/DDBJ whole genome shotgun (WGS) entry which is preliminary data.</text>
</comment>